<evidence type="ECO:0000256" key="2">
    <source>
        <dbReference type="SAM" id="Phobius"/>
    </source>
</evidence>
<keyword evidence="2" id="KW-0472">Membrane</keyword>
<keyword evidence="1" id="KW-0175">Coiled coil</keyword>
<dbReference type="AlphaFoldDB" id="A0AB33JA26"/>
<name>A0AB33JA26_9BACT</name>
<accession>A0AB33JA26</accession>
<evidence type="ECO:0000256" key="1">
    <source>
        <dbReference type="SAM" id="Coils"/>
    </source>
</evidence>
<keyword evidence="2" id="KW-0812">Transmembrane</keyword>
<sequence length="208" mass="23996">MSVRGLDAAPNMPTGYANQLENIKVHTVKYIRDMSKYSNLVEEIDKQEEVKEQKANLDNELQLLKQAISNLHDSIQKVEKARKDGTDMVIAMKAATDSMDMAVFAFCRAVTRAEATVLKVEMTDECLTTIQSAREKLIQAETDLLASHRRLQLQEFRNQNEEMQSFIKSGKGVYLSSKVFWWLIGISYITSLYSFWCLLQLLRQWLKY</sequence>
<evidence type="ECO:0000313" key="3">
    <source>
        <dbReference type="EMBL" id="BFO78655.1"/>
    </source>
</evidence>
<reference evidence="3" key="1">
    <citation type="submission" date="2024-07" db="EMBL/GenBank/DDBJ databases">
        <title>Complete genome sequence of Prevotella sp. YM-2024 GTC17260.</title>
        <authorList>
            <person name="Hayashi M."/>
            <person name="Muto Y."/>
            <person name="Tanaka K."/>
            <person name="Niwa H."/>
        </authorList>
    </citation>
    <scope>NUCLEOTIDE SEQUENCE</scope>
    <source>
        <strain evidence="3">GTC17260</strain>
    </source>
</reference>
<keyword evidence="2" id="KW-1133">Transmembrane helix</keyword>
<organism evidence="3">
    <name type="scientific">Prevotella sp. GTC17260</name>
    <dbReference type="NCBI Taxonomy" id="3236796"/>
    <lineage>
        <taxon>Bacteria</taxon>
        <taxon>Pseudomonadati</taxon>
        <taxon>Bacteroidota</taxon>
        <taxon>Bacteroidia</taxon>
        <taxon>Bacteroidales</taxon>
        <taxon>Prevotellaceae</taxon>
        <taxon>Prevotella</taxon>
    </lineage>
</organism>
<proteinExistence type="predicted"/>
<feature type="coiled-coil region" evidence="1">
    <location>
        <begin position="37"/>
        <end position="84"/>
    </location>
</feature>
<gene>
    <name evidence="3" type="ORF">GTC17260_12900</name>
</gene>
<feature type="transmembrane region" description="Helical" evidence="2">
    <location>
        <begin position="179"/>
        <end position="202"/>
    </location>
</feature>
<dbReference type="EMBL" id="AP035788">
    <property type="protein sequence ID" value="BFO78655.1"/>
    <property type="molecule type" value="Genomic_DNA"/>
</dbReference>
<protein>
    <submittedName>
        <fullName evidence="3">Uncharacterized protein</fullName>
    </submittedName>
</protein>